<dbReference type="InterPro" id="IPR029016">
    <property type="entry name" value="GAF-like_dom_sf"/>
</dbReference>
<gene>
    <name evidence="3" type="ORF">BCR35DRAFT_351678</name>
</gene>
<evidence type="ECO:0000256" key="2">
    <source>
        <dbReference type="SAM" id="MobiDB-lite"/>
    </source>
</evidence>
<keyword evidence="1" id="KW-0175">Coiled coil</keyword>
<feature type="region of interest" description="Disordered" evidence="2">
    <location>
        <begin position="186"/>
        <end position="217"/>
    </location>
</feature>
<reference evidence="3 4" key="1">
    <citation type="submission" date="2016-07" db="EMBL/GenBank/DDBJ databases">
        <title>Pervasive Adenine N6-methylation of Active Genes in Fungi.</title>
        <authorList>
            <consortium name="DOE Joint Genome Institute"/>
            <person name="Mondo S.J."/>
            <person name="Dannebaum R.O."/>
            <person name="Kuo R.C."/>
            <person name="Labutti K."/>
            <person name="Haridas S."/>
            <person name="Kuo A."/>
            <person name="Salamov A."/>
            <person name="Ahrendt S.R."/>
            <person name="Lipzen A."/>
            <person name="Sullivan W."/>
            <person name="Andreopoulos W.B."/>
            <person name="Clum A."/>
            <person name="Lindquist E."/>
            <person name="Daum C."/>
            <person name="Ramamoorthy G.K."/>
            <person name="Gryganskyi A."/>
            <person name="Culley D."/>
            <person name="Magnuson J.K."/>
            <person name="James T.Y."/>
            <person name="O'Malley M.A."/>
            <person name="Stajich J.E."/>
            <person name="Spatafora J.W."/>
            <person name="Visel A."/>
            <person name="Grigoriev I.V."/>
        </authorList>
    </citation>
    <scope>NUCLEOTIDE SEQUENCE [LARGE SCALE GENOMIC DNA]</scope>
    <source>
        <strain evidence="3 4">62-1032</strain>
    </source>
</reference>
<feature type="compositionally biased region" description="Basic and acidic residues" evidence="2">
    <location>
        <begin position="29"/>
        <end position="38"/>
    </location>
</feature>
<evidence type="ECO:0008006" key="5">
    <source>
        <dbReference type="Google" id="ProtNLM"/>
    </source>
</evidence>
<feature type="region of interest" description="Disordered" evidence="2">
    <location>
        <begin position="432"/>
        <end position="509"/>
    </location>
</feature>
<dbReference type="SUPFAM" id="SSF55781">
    <property type="entry name" value="GAF domain-like"/>
    <property type="match status" value="1"/>
</dbReference>
<dbReference type="Proteomes" id="UP000193467">
    <property type="component" value="Unassembled WGS sequence"/>
</dbReference>
<name>A0A1Y2FMY8_9BASI</name>
<keyword evidence="4" id="KW-1185">Reference proteome</keyword>
<feature type="region of interest" description="Disordered" evidence="2">
    <location>
        <begin position="1"/>
        <end position="74"/>
    </location>
</feature>
<dbReference type="PANTHER" id="PTHR43102:SF2">
    <property type="entry name" value="GAF DOMAIN-CONTAINING PROTEIN"/>
    <property type="match status" value="1"/>
</dbReference>
<evidence type="ECO:0000313" key="3">
    <source>
        <dbReference type="EMBL" id="ORY85352.1"/>
    </source>
</evidence>
<feature type="region of interest" description="Disordered" evidence="2">
    <location>
        <begin position="119"/>
        <end position="142"/>
    </location>
</feature>
<proteinExistence type="predicted"/>
<dbReference type="Gene3D" id="3.30.450.40">
    <property type="match status" value="1"/>
</dbReference>
<dbReference type="STRING" id="106004.A0A1Y2FMY8"/>
<feature type="compositionally biased region" description="Polar residues" evidence="2">
    <location>
        <begin position="127"/>
        <end position="140"/>
    </location>
</feature>
<feature type="compositionally biased region" description="Basic and acidic residues" evidence="2">
    <location>
        <begin position="459"/>
        <end position="469"/>
    </location>
</feature>
<dbReference type="AlphaFoldDB" id="A0A1Y2FMY8"/>
<dbReference type="InParanoid" id="A0A1Y2FMY8"/>
<dbReference type="EMBL" id="MCGR01000016">
    <property type="protein sequence ID" value="ORY85352.1"/>
    <property type="molecule type" value="Genomic_DNA"/>
</dbReference>
<accession>A0A1Y2FMY8</accession>
<dbReference type="OrthoDB" id="21225at2759"/>
<protein>
    <recommendedName>
        <fullName evidence="5">GAF domain-containing protein</fullName>
    </recommendedName>
</protein>
<evidence type="ECO:0000256" key="1">
    <source>
        <dbReference type="SAM" id="Coils"/>
    </source>
</evidence>
<comment type="caution">
    <text evidence="3">The sequence shown here is derived from an EMBL/GenBank/DDBJ whole genome shotgun (WGS) entry which is preliminary data.</text>
</comment>
<feature type="compositionally biased region" description="Low complexity" evidence="2">
    <location>
        <begin position="187"/>
        <end position="206"/>
    </location>
</feature>
<sequence length="653" mass="70325">MAPTSPKPEQDRRGSAGSIKTFVRRFSLPRRESYDKKAAAAASAAAAQGRRGSKSPTSPLSPVVDEMEAAPLSPVTSLSEVSSWGAPVQKLNSMSPASELPTTWAEWNDLYARGMIDFNDPPPPPQTLYNSPEQHTSTGQYRAPTPLDEAARQRSIDAIALLNHSRKRRASGEAPHTIHGALSDAESICSSDTQSSISTAPSSVTSEPPIKPTDAGLLPPYPKELSTHPKLLKLAQDAKRRFSTNGSTVSLMDGDYQVFLAEEGFGVDELPRESTVCSHTQLKASATGEKDPLVVLDLAKDWRFSKNNFGQYTGGFYAAAPIMLPAPLGDDAGSYPAGIFCIIDDKPRPSFSAEDRAHLEEMADLAGAEILRVSQEQQEKKKVELKKNREAWKKSKLVRRVSEKSALETVEEVSTPPASPALIGIEDSMRSLGSAVDGDEGLGSYTMDQTASSSGGGSNHDHNEERRGSLPESLPDTVSEASSQELGVTEVPPTSGKTKGRNGVHAGSHRLSPEMKSMLDLSTQLVGESLDLDFCYVVAIELPSSHATPRTTSEKPITLLSGHNVPMPAPLFDIDLHMETLTSSHNAILFTNPEFSGADGEFSCGLLVKIAIADGVGYVLAAYSENERRVLSDADYSFMKSFARDLSQWVKKL</sequence>
<dbReference type="PANTHER" id="PTHR43102">
    <property type="entry name" value="SLR1143 PROTEIN"/>
    <property type="match status" value="1"/>
</dbReference>
<evidence type="ECO:0000313" key="4">
    <source>
        <dbReference type="Proteomes" id="UP000193467"/>
    </source>
</evidence>
<feature type="coiled-coil region" evidence="1">
    <location>
        <begin position="368"/>
        <end position="395"/>
    </location>
</feature>
<organism evidence="3 4">
    <name type="scientific">Leucosporidium creatinivorum</name>
    <dbReference type="NCBI Taxonomy" id="106004"/>
    <lineage>
        <taxon>Eukaryota</taxon>
        <taxon>Fungi</taxon>
        <taxon>Dikarya</taxon>
        <taxon>Basidiomycota</taxon>
        <taxon>Pucciniomycotina</taxon>
        <taxon>Microbotryomycetes</taxon>
        <taxon>Leucosporidiales</taxon>
        <taxon>Leucosporidium</taxon>
    </lineage>
</organism>